<dbReference type="Gene3D" id="2.20.25.10">
    <property type="match status" value="1"/>
</dbReference>
<protein>
    <submittedName>
        <fullName evidence="3">Toprim domain-containing protein</fullName>
    </submittedName>
</protein>
<dbReference type="Proteomes" id="UP000273611">
    <property type="component" value="Unassembled WGS sequence"/>
</dbReference>
<dbReference type="SUPFAM" id="SSF52540">
    <property type="entry name" value="P-loop containing nucleoside triphosphate hydrolases"/>
    <property type="match status" value="1"/>
</dbReference>
<evidence type="ECO:0000256" key="1">
    <source>
        <dbReference type="SAM" id="MobiDB-lite"/>
    </source>
</evidence>
<dbReference type="Gene3D" id="3.40.1360.10">
    <property type="match status" value="1"/>
</dbReference>
<accession>A0A432NG61</accession>
<dbReference type="GO" id="GO:0003697">
    <property type="term" value="F:single-stranded DNA binding"/>
    <property type="evidence" value="ECO:0007669"/>
    <property type="project" value="InterPro"/>
</dbReference>
<dbReference type="PANTHER" id="PTHR12873:SF0">
    <property type="entry name" value="TWINKLE MTDNA HELICASE"/>
    <property type="match status" value="1"/>
</dbReference>
<dbReference type="AlphaFoldDB" id="A0A432NG61"/>
<feature type="domain" description="SF4 helicase" evidence="2">
    <location>
        <begin position="263"/>
        <end position="527"/>
    </location>
</feature>
<dbReference type="Pfam" id="PF13155">
    <property type="entry name" value="Toprim_2"/>
    <property type="match status" value="1"/>
</dbReference>
<feature type="region of interest" description="Disordered" evidence="1">
    <location>
        <begin position="1"/>
        <end position="20"/>
    </location>
</feature>
<evidence type="ECO:0000259" key="2">
    <source>
        <dbReference type="PROSITE" id="PS51199"/>
    </source>
</evidence>
<dbReference type="CDD" id="cd19483">
    <property type="entry name" value="RecA-like_Gp4D_helicase"/>
    <property type="match status" value="1"/>
</dbReference>
<dbReference type="GO" id="GO:0005524">
    <property type="term" value="F:ATP binding"/>
    <property type="evidence" value="ECO:0007669"/>
    <property type="project" value="InterPro"/>
</dbReference>
<dbReference type="GO" id="GO:0006260">
    <property type="term" value="P:DNA replication"/>
    <property type="evidence" value="ECO:0007669"/>
    <property type="project" value="InterPro"/>
</dbReference>
<dbReference type="PROSITE" id="PS51199">
    <property type="entry name" value="SF4_HELICASE"/>
    <property type="match status" value="1"/>
</dbReference>
<dbReference type="CDD" id="cd01029">
    <property type="entry name" value="TOPRIM_primases"/>
    <property type="match status" value="1"/>
</dbReference>
<dbReference type="PANTHER" id="PTHR12873">
    <property type="entry name" value="T7-LIKE MITOCHONDRIAL DNA HELICASE"/>
    <property type="match status" value="1"/>
</dbReference>
<dbReference type="SUPFAM" id="SSF56731">
    <property type="entry name" value="DNA primase core"/>
    <property type="match status" value="1"/>
</dbReference>
<evidence type="ECO:0000313" key="3">
    <source>
        <dbReference type="EMBL" id="RUL98560.1"/>
    </source>
</evidence>
<dbReference type="GO" id="GO:0043139">
    <property type="term" value="F:5'-3' DNA helicase activity"/>
    <property type="evidence" value="ECO:0007669"/>
    <property type="project" value="InterPro"/>
</dbReference>
<reference evidence="3 4" key="1">
    <citation type="journal article" date="2015" name="Int. J. Syst. Evol. Microbiol.">
        <title>Rhizobium anhuiense sp. nov., isolated from effective nodules of Vicia faba and Pisum sativum.</title>
        <authorList>
            <person name="Zhang Y.J."/>
            <person name="Zheng W.T."/>
            <person name="Everall I."/>
            <person name="Young J.P."/>
            <person name="Zhang X.X."/>
            <person name="Tian C.F."/>
            <person name="Sui X.H."/>
            <person name="Wang E.T."/>
            <person name="Chen W.X."/>
        </authorList>
    </citation>
    <scope>NUCLEOTIDE SEQUENCE [LARGE SCALE GENOMIC DNA]</scope>
    <source>
        <strain evidence="3 4">CCBAU 23252</strain>
    </source>
</reference>
<feature type="compositionally biased region" description="Basic and acidic residues" evidence="1">
    <location>
        <begin position="7"/>
        <end position="20"/>
    </location>
</feature>
<dbReference type="SUPFAM" id="SSF57783">
    <property type="entry name" value="Zinc beta-ribbon"/>
    <property type="match status" value="1"/>
</dbReference>
<dbReference type="GO" id="GO:0008270">
    <property type="term" value="F:zinc ion binding"/>
    <property type="evidence" value="ECO:0007669"/>
    <property type="project" value="InterPro"/>
</dbReference>
<dbReference type="Gene3D" id="2.20.25.180">
    <property type="match status" value="1"/>
</dbReference>
<dbReference type="Gene3D" id="3.40.50.300">
    <property type="entry name" value="P-loop containing nucleotide triphosphate hydrolases"/>
    <property type="match status" value="1"/>
</dbReference>
<gene>
    <name evidence="3" type="ORF">EEQ99_24105</name>
</gene>
<comment type="caution">
    <text evidence="3">The sequence shown here is derived from an EMBL/GenBank/DDBJ whole genome shotgun (WGS) entry which is preliminary data.</text>
</comment>
<sequence>MQSESSFVRKEPCPKCGSRDNLGRYSDGHGHCFGCDYYEPGDGSDPQPSRKSKMSRDLISGGEYRALSKRGITEETCRKFGYRIGHFKDQLVHIAPYYDDEGNLTAQKIRFADKTFTVTGNMKPALLFGQNLWSGGGRKVVITEGEIDAMSVSQVQGNKWPVVSIQNGAQSAKKALSAALEWLTTFEEVVLMFDMDEPGREAAAACAALFPPGKCKIARLPDKDPNALLMAGKGDEIITAIWQAQTYRPDGVVSFKDIKEAARRPIEMGLRWFCERLTKLTYGRRFGEVYAFGAGTGIGKTDFLTQQITFDVTELGQKVGVFFLEQMPTETAKRLAGKFAKRRFHIPDDGWTDAELDEALDKLDQDMLFFYDSFGATEWSVIRETIRYLAHSEGVKVFYIDHLTALAAAEDDERKALEQIMAEMAALAKELGIIIHLVSHLATPEGKPHEEGGRVMIRHFKGSRAIGFWCHYMFGLERDQQHEDERLRAVTTFRVLKDRYTGQATGEAIYLGYERETGMLYETSIEFGDETGSDFKDETAPF</sequence>
<proteinExistence type="inferred from homology"/>
<name>A0A432NG61_9HYPH</name>
<dbReference type="Pfam" id="PF03796">
    <property type="entry name" value="DnaB_C"/>
    <property type="match status" value="1"/>
</dbReference>
<dbReference type="Pfam" id="PF21268">
    <property type="entry name" value="Helic-prim_T7_N"/>
    <property type="match status" value="1"/>
</dbReference>
<dbReference type="SMART" id="SM00778">
    <property type="entry name" value="Prim_Zn_Ribbon"/>
    <property type="match status" value="1"/>
</dbReference>
<dbReference type="InterPro" id="IPR027417">
    <property type="entry name" value="P-loop_NTPase"/>
</dbReference>
<dbReference type="InterPro" id="IPR034154">
    <property type="entry name" value="TOPRIM_DnaG/twinkle"/>
</dbReference>
<dbReference type="InterPro" id="IPR027032">
    <property type="entry name" value="Twinkle-like"/>
</dbReference>
<dbReference type="InterPro" id="IPR013237">
    <property type="entry name" value="Phage_T7_Gp4_N"/>
</dbReference>
<organism evidence="3 4">
    <name type="scientific">Rhizobium anhuiense</name>
    <dbReference type="NCBI Taxonomy" id="1184720"/>
    <lineage>
        <taxon>Bacteria</taxon>
        <taxon>Pseudomonadati</taxon>
        <taxon>Pseudomonadota</taxon>
        <taxon>Alphaproteobacteria</taxon>
        <taxon>Hyphomicrobiales</taxon>
        <taxon>Rhizobiaceae</taxon>
        <taxon>Rhizobium/Agrobacterium group</taxon>
        <taxon>Rhizobium</taxon>
    </lineage>
</organism>
<dbReference type="InterPro" id="IPR046394">
    <property type="entry name" value="Helic_Prim_T7"/>
</dbReference>
<evidence type="ECO:0000313" key="4">
    <source>
        <dbReference type="Proteomes" id="UP000273611"/>
    </source>
</evidence>
<dbReference type="InterPro" id="IPR048774">
    <property type="entry name" value="Helic-prim_T7_N"/>
</dbReference>
<dbReference type="InterPro" id="IPR007694">
    <property type="entry name" value="DNA_helicase_DnaB-like_C"/>
</dbReference>
<dbReference type="HAMAP" id="MF_04154">
    <property type="entry name" value="Helic_Prim_T7"/>
    <property type="match status" value="1"/>
</dbReference>
<dbReference type="EMBL" id="RIBW01000013">
    <property type="protein sequence ID" value="RUL98560.1"/>
    <property type="molecule type" value="Genomic_DNA"/>
</dbReference>